<dbReference type="PANTHER" id="PTHR42877:SF4">
    <property type="entry name" value="FAD_NAD(P)-BINDING DOMAIN-CONTAINING PROTEIN-RELATED"/>
    <property type="match status" value="1"/>
</dbReference>
<dbReference type="InterPro" id="IPR036188">
    <property type="entry name" value="FAD/NAD-bd_sf"/>
</dbReference>
<dbReference type="GO" id="GO:0016491">
    <property type="term" value="F:oxidoreductase activity"/>
    <property type="evidence" value="ECO:0007669"/>
    <property type="project" value="UniProtKB-KW"/>
</dbReference>
<evidence type="ECO:0000256" key="7">
    <source>
        <dbReference type="ARBA" id="ARBA00022827"/>
    </source>
</evidence>
<evidence type="ECO:0000256" key="2">
    <source>
        <dbReference type="ARBA" id="ARBA00004924"/>
    </source>
</evidence>
<dbReference type="Gene3D" id="3.50.50.60">
    <property type="entry name" value="FAD/NAD(P)-binding domain"/>
    <property type="match status" value="3"/>
</dbReference>
<comment type="caution">
    <text evidence="12">The sequence shown here is derived from an EMBL/GenBank/DDBJ whole genome shotgun (WGS) entry which is preliminary data.</text>
</comment>
<dbReference type="PANTHER" id="PTHR42877">
    <property type="entry name" value="L-ORNITHINE N(5)-MONOOXYGENASE-RELATED"/>
    <property type="match status" value="1"/>
</dbReference>
<keyword evidence="6" id="KW-0285">Flavoprotein</keyword>
<evidence type="ECO:0000256" key="5">
    <source>
        <dbReference type="ARBA" id="ARBA00012881"/>
    </source>
</evidence>
<dbReference type="EMBL" id="BFAD01000002">
    <property type="protein sequence ID" value="GBE79123.1"/>
    <property type="molecule type" value="Genomic_DNA"/>
</dbReference>
<accession>A0A401GAG8</accession>
<keyword evidence="8" id="KW-0521">NADP</keyword>
<proteinExistence type="inferred from homology"/>
<evidence type="ECO:0000256" key="8">
    <source>
        <dbReference type="ARBA" id="ARBA00022857"/>
    </source>
</evidence>
<keyword evidence="9" id="KW-0560">Oxidoreductase</keyword>
<evidence type="ECO:0000256" key="3">
    <source>
        <dbReference type="ARBA" id="ARBA00007588"/>
    </source>
</evidence>
<name>A0A401GAG8_9APHY</name>
<evidence type="ECO:0000256" key="1">
    <source>
        <dbReference type="ARBA" id="ARBA00001974"/>
    </source>
</evidence>
<evidence type="ECO:0000256" key="9">
    <source>
        <dbReference type="ARBA" id="ARBA00023002"/>
    </source>
</evidence>
<keyword evidence="13" id="KW-1185">Reference proteome</keyword>
<evidence type="ECO:0000256" key="4">
    <source>
        <dbReference type="ARBA" id="ARBA00010139"/>
    </source>
</evidence>
<dbReference type="Pfam" id="PF13434">
    <property type="entry name" value="Lys_Orn_oxgnase"/>
    <property type="match status" value="1"/>
</dbReference>
<comment type="catalytic activity">
    <reaction evidence="11">
        <text>L-ornithine + NADH + O2 = N(5)-hydroxy-L-ornithine + NAD(+) + H2O</text>
        <dbReference type="Rhea" id="RHEA:41512"/>
        <dbReference type="ChEBI" id="CHEBI:15377"/>
        <dbReference type="ChEBI" id="CHEBI:15379"/>
        <dbReference type="ChEBI" id="CHEBI:46911"/>
        <dbReference type="ChEBI" id="CHEBI:57540"/>
        <dbReference type="ChEBI" id="CHEBI:57945"/>
        <dbReference type="ChEBI" id="CHEBI:78275"/>
        <dbReference type="EC" id="1.14.13.196"/>
    </reaction>
</comment>
<dbReference type="Pfam" id="PF13450">
    <property type="entry name" value="NAD_binding_8"/>
    <property type="match status" value="1"/>
</dbReference>
<evidence type="ECO:0000256" key="6">
    <source>
        <dbReference type="ARBA" id="ARBA00022630"/>
    </source>
</evidence>
<comment type="similarity">
    <text evidence="4">Belongs to the FAD-binding monooxygenase family.</text>
</comment>
<dbReference type="GeneID" id="38776040"/>
<sequence length="548" mass="62174">MLSQRQSPGPRVVIIGSGLGGLSAGFALRQLRFENFTIYERASDVGGTWRDNTYPGCNCDTPSHWYCHSTEPNPNWSVTHAPQPELQTYWKHFAEKYSLYRNTIFNTNVISAAWDAAQQQYNLEVENVISGDRSWTSAEIIISAVGILMDPSFPADINGRETFKGDLFHSARWNPSVDFQHKRVAVIGNAASAAQFIPHLVADPTVHVTNFCRTPQWFVHRDRWEWSPLHKWIFAHVPFALPLHRGWLIWTLDILPAVKKTVFWKSSKPIEEEFTQLIRREAPGEYHNKLIPIYPASCRRAVMDSGYLSCLHLPNFNLNWDGISEITSQGILTKTGESLPFDVVIFATGYVADRHPVTITGTQGTIQEYYTSHGGPTAYRGITIPSFPNLFLVGGPNTVTAGSELSTAETAVNYSMKFIGPVLDGLVSSFEVKSDVTDAYNERIQKKLGNNDFVGCESWFRTGGTGKNFTLFPGSVTEYWWFLRNPIWEDYIAVGGERWERCRQLTRIKRWARTLVFALCLVWMSWSLRRGSVSQVLRWLRTRAVTSC</sequence>
<organism evidence="12 13">
    <name type="scientific">Sparassis crispa</name>
    <dbReference type="NCBI Taxonomy" id="139825"/>
    <lineage>
        <taxon>Eukaryota</taxon>
        <taxon>Fungi</taxon>
        <taxon>Dikarya</taxon>
        <taxon>Basidiomycota</taxon>
        <taxon>Agaricomycotina</taxon>
        <taxon>Agaricomycetes</taxon>
        <taxon>Polyporales</taxon>
        <taxon>Sparassidaceae</taxon>
        <taxon>Sparassis</taxon>
    </lineage>
</organism>
<comment type="similarity">
    <text evidence="3">Belongs to the lysine N(6)-hydroxylase/L-ornithine N(5)-oxygenase family.</text>
</comment>
<dbReference type="STRING" id="139825.A0A401GAG8"/>
<dbReference type="EC" id="1.14.13.196" evidence="5"/>
<comment type="catalytic activity">
    <reaction evidence="10">
        <text>L-ornithine + NADPH + O2 = N(5)-hydroxy-L-ornithine + NADP(+) + H2O</text>
        <dbReference type="Rhea" id="RHEA:41508"/>
        <dbReference type="ChEBI" id="CHEBI:15377"/>
        <dbReference type="ChEBI" id="CHEBI:15379"/>
        <dbReference type="ChEBI" id="CHEBI:46911"/>
        <dbReference type="ChEBI" id="CHEBI:57783"/>
        <dbReference type="ChEBI" id="CHEBI:58349"/>
        <dbReference type="ChEBI" id="CHEBI:78275"/>
        <dbReference type="EC" id="1.14.13.196"/>
    </reaction>
</comment>
<comment type="pathway">
    <text evidence="2">Siderophore biosynthesis.</text>
</comment>
<dbReference type="InParanoid" id="A0A401GAG8"/>
<evidence type="ECO:0000313" key="13">
    <source>
        <dbReference type="Proteomes" id="UP000287166"/>
    </source>
</evidence>
<evidence type="ECO:0000256" key="11">
    <source>
        <dbReference type="ARBA" id="ARBA00049248"/>
    </source>
</evidence>
<dbReference type="RefSeq" id="XP_027610036.1">
    <property type="nucleotide sequence ID" value="XM_027754235.1"/>
</dbReference>
<dbReference type="InterPro" id="IPR051209">
    <property type="entry name" value="FAD-bind_Monooxygenase_sf"/>
</dbReference>
<evidence type="ECO:0000313" key="12">
    <source>
        <dbReference type="EMBL" id="GBE79123.1"/>
    </source>
</evidence>
<dbReference type="AlphaFoldDB" id="A0A401GAG8"/>
<dbReference type="OrthoDB" id="74360at2759"/>
<comment type="cofactor">
    <cofactor evidence="1">
        <name>FAD</name>
        <dbReference type="ChEBI" id="CHEBI:57692"/>
    </cofactor>
</comment>
<reference evidence="12 13" key="1">
    <citation type="journal article" date="2018" name="Sci. Rep.">
        <title>Genome sequence of the cauliflower mushroom Sparassis crispa (Hanabiratake) and its association with beneficial usage.</title>
        <authorList>
            <person name="Kiyama R."/>
            <person name="Furutani Y."/>
            <person name="Kawaguchi K."/>
            <person name="Nakanishi T."/>
        </authorList>
    </citation>
    <scope>NUCLEOTIDE SEQUENCE [LARGE SCALE GENOMIC DNA]</scope>
</reference>
<dbReference type="SUPFAM" id="SSF51905">
    <property type="entry name" value="FAD/NAD(P)-binding domain"/>
    <property type="match status" value="2"/>
</dbReference>
<dbReference type="InterPro" id="IPR025700">
    <property type="entry name" value="Lys/Orn_oxygenase"/>
</dbReference>
<keyword evidence="7" id="KW-0274">FAD</keyword>
<evidence type="ECO:0000256" key="10">
    <source>
        <dbReference type="ARBA" id="ARBA00047598"/>
    </source>
</evidence>
<dbReference type="Proteomes" id="UP000287166">
    <property type="component" value="Unassembled WGS sequence"/>
</dbReference>
<gene>
    <name evidence="12" type="ORF">SCP_0203200</name>
</gene>
<protein>
    <recommendedName>
        <fullName evidence="5">L-ornithine N(5)-monooxygenase [NAD(P)H]</fullName>
        <ecNumber evidence="5">1.14.13.196</ecNumber>
    </recommendedName>
</protein>